<dbReference type="OrthoDB" id="1726708at2"/>
<reference evidence="4 5" key="1">
    <citation type="submission" date="2017-07" db="EMBL/GenBank/DDBJ databases">
        <title>Genome sequencing and assembly of Paenibacillus rigui.</title>
        <authorList>
            <person name="Mayilraj S."/>
        </authorList>
    </citation>
    <scope>NUCLEOTIDE SEQUENCE [LARGE SCALE GENOMIC DNA]</scope>
    <source>
        <strain evidence="4 5">JCM 16352</strain>
    </source>
</reference>
<proteinExistence type="inferred from homology"/>
<dbReference type="GO" id="GO:0009847">
    <property type="term" value="P:spore germination"/>
    <property type="evidence" value="ECO:0007669"/>
    <property type="project" value="InterPro"/>
</dbReference>
<dbReference type="Pfam" id="PF03323">
    <property type="entry name" value="GerA"/>
    <property type="match status" value="1"/>
</dbReference>
<dbReference type="Proteomes" id="UP000215509">
    <property type="component" value="Unassembled WGS sequence"/>
</dbReference>
<dbReference type="RefSeq" id="WP_094015902.1">
    <property type="nucleotide sequence ID" value="NZ_NMQW01000023.1"/>
</dbReference>
<accession>A0A229UQH4</accession>
<sequence>MEPLEYITTHLKGRSDLVVQMLESGGTQWHIVYFYGAVNMDMLQMHVFRPLCEVPLESTGSQVQESLYRLHSFFTTPYQMTMNPDKAIQHLLLGEVILLSDYSRRIVMFPFSQAAKRPVDTAKNERNIRGPKEAFVEDLETNLSLIRQRIKSPLLKVESFTLGEHTQTGVLMLYMEGICESPLTDSIRQRLSNLKPQQVLGSSFIEECLDDHHYSPFPQMINTERPDVAVSSLLEGRVLILTEGTPNHVIAPVSFYSLMQSAEDYYQRPFFSTWIRWVRYLFYLVTLVLPSAYVAITTFHPEMIPMNLLITIASSRDIVPFPAVLEAFMMELTFEVLREAGQRIPSALGQTISIVGALVVGEAAVQAGIVSAPMVIIVALTGISSFIIPHFALSLAVRFLRFTLLFMASVFGLFGVLLGVILVYIHMLSLNPFGKPYLTPLIPLKPSLLGDVLARIPWPKVRPGNKT</sequence>
<feature type="transmembrane region" description="Helical" evidence="3">
    <location>
        <begin position="404"/>
        <end position="427"/>
    </location>
</feature>
<dbReference type="EMBL" id="NMQW01000023">
    <property type="protein sequence ID" value="OXM85139.1"/>
    <property type="molecule type" value="Genomic_DNA"/>
</dbReference>
<evidence type="ECO:0000313" key="4">
    <source>
        <dbReference type="EMBL" id="OXM85139.1"/>
    </source>
</evidence>
<dbReference type="PIRSF" id="PIRSF005690">
    <property type="entry name" value="GerBA"/>
    <property type="match status" value="1"/>
</dbReference>
<dbReference type="PANTHER" id="PTHR22550">
    <property type="entry name" value="SPORE GERMINATION PROTEIN"/>
    <property type="match status" value="1"/>
</dbReference>
<comment type="similarity">
    <text evidence="1">Belongs to the GerABKA family.</text>
</comment>
<keyword evidence="2 3" id="KW-0472">Membrane</keyword>
<comment type="caution">
    <text evidence="4">The sequence shown here is derived from an EMBL/GenBank/DDBJ whole genome shotgun (WGS) entry which is preliminary data.</text>
</comment>
<dbReference type="PANTHER" id="PTHR22550:SF5">
    <property type="entry name" value="LEUCINE ZIPPER PROTEIN 4"/>
    <property type="match status" value="1"/>
</dbReference>
<evidence type="ECO:0000313" key="5">
    <source>
        <dbReference type="Proteomes" id="UP000215509"/>
    </source>
</evidence>
<dbReference type="AlphaFoldDB" id="A0A229UQH4"/>
<dbReference type="InterPro" id="IPR004995">
    <property type="entry name" value="Spore_Ger"/>
</dbReference>
<keyword evidence="3" id="KW-0812">Transmembrane</keyword>
<protein>
    <submittedName>
        <fullName evidence="4">Spore germination protein</fullName>
    </submittedName>
</protein>
<keyword evidence="5" id="KW-1185">Reference proteome</keyword>
<keyword evidence="3" id="KW-1133">Transmembrane helix</keyword>
<name>A0A229UQH4_9BACL</name>
<organism evidence="4 5">
    <name type="scientific">Paenibacillus rigui</name>
    <dbReference type="NCBI Taxonomy" id="554312"/>
    <lineage>
        <taxon>Bacteria</taxon>
        <taxon>Bacillati</taxon>
        <taxon>Bacillota</taxon>
        <taxon>Bacilli</taxon>
        <taxon>Bacillales</taxon>
        <taxon>Paenibacillaceae</taxon>
        <taxon>Paenibacillus</taxon>
    </lineage>
</organism>
<feature type="transmembrane region" description="Helical" evidence="3">
    <location>
        <begin position="375"/>
        <end position="397"/>
    </location>
</feature>
<dbReference type="GO" id="GO:0016020">
    <property type="term" value="C:membrane"/>
    <property type="evidence" value="ECO:0007669"/>
    <property type="project" value="InterPro"/>
</dbReference>
<gene>
    <name evidence="4" type="ORF">CF651_16155</name>
</gene>
<dbReference type="InterPro" id="IPR050768">
    <property type="entry name" value="UPF0353/GerABKA_families"/>
</dbReference>
<feature type="transmembrane region" description="Helical" evidence="3">
    <location>
        <begin position="280"/>
        <end position="299"/>
    </location>
</feature>
<evidence type="ECO:0000256" key="3">
    <source>
        <dbReference type="SAM" id="Phobius"/>
    </source>
</evidence>
<evidence type="ECO:0000256" key="1">
    <source>
        <dbReference type="ARBA" id="ARBA00005278"/>
    </source>
</evidence>
<evidence type="ECO:0000256" key="2">
    <source>
        <dbReference type="ARBA" id="ARBA00023136"/>
    </source>
</evidence>